<dbReference type="InterPro" id="IPR011990">
    <property type="entry name" value="TPR-like_helical_dom_sf"/>
</dbReference>
<organism evidence="1 2">
    <name type="scientific">Setaria digitata</name>
    <dbReference type="NCBI Taxonomy" id="48799"/>
    <lineage>
        <taxon>Eukaryota</taxon>
        <taxon>Metazoa</taxon>
        <taxon>Ecdysozoa</taxon>
        <taxon>Nematoda</taxon>
        <taxon>Chromadorea</taxon>
        <taxon>Rhabditida</taxon>
        <taxon>Spirurina</taxon>
        <taxon>Spiruromorpha</taxon>
        <taxon>Filarioidea</taxon>
        <taxon>Setariidae</taxon>
        <taxon>Setaria</taxon>
    </lineage>
</organism>
<evidence type="ECO:0000313" key="1">
    <source>
        <dbReference type="Proteomes" id="UP000887581"/>
    </source>
</evidence>
<dbReference type="AlphaFoldDB" id="A0A915Q5P4"/>
<name>A0A915Q5P4_9BILA</name>
<protein>
    <submittedName>
        <fullName evidence="2">Tetratricopeptide repeat protein</fullName>
    </submittedName>
</protein>
<sequence length="184" mass="21217">MSKKKRRGNNCIEGIVNKADTLFQEIQCLAFVDLERQLRKSVKLKDDQKICDFCVELGDEYRRIGDLHEALNYYRKGAKLAEKLEIFENAVFIHRAIAEILVNPSIQKNAEALQHGKKYLEAANGSGKIHFIQLAYHVLGWLHLQIYLNSNAKEEGLLEKAKQWCEKSLIYLSKHALDIDCDKE</sequence>
<keyword evidence="1" id="KW-1185">Reference proteome</keyword>
<evidence type="ECO:0000313" key="2">
    <source>
        <dbReference type="WBParaSite" id="sdigi.contig818.g9830.t1"/>
    </source>
</evidence>
<dbReference type="SUPFAM" id="SSF48452">
    <property type="entry name" value="TPR-like"/>
    <property type="match status" value="1"/>
</dbReference>
<proteinExistence type="predicted"/>
<accession>A0A915Q5P4</accession>
<reference evidence="2" key="1">
    <citation type="submission" date="2022-11" db="UniProtKB">
        <authorList>
            <consortium name="WormBaseParasite"/>
        </authorList>
    </citation>
    <scope>IDENTIFICATION</scope>
</reference>
<dbReference type="Proteomes" id="UP000887581">
    <property type="component" value="Unplaced"/>
</dbReference>
<dbReference type="WBParaSite" id="sdigi.contig818.g9830.t1">
    <property type="protein sequence ID" value="sdigi.contig818.g9830.t1"/>
    <property type="gene ID" value="sdigi.contig818.g9830"/>
</dbReference>
<dbReference type="Gene3D" id="1.25.40.10">
    <property type="entry name" value="Tetratricopeptide repeat domain"/>
    <property type="match status" value="1"/>
</dbReference>